<dbReference type="CDD" id="cd09274">
    <property type="entry name" value="RNase_HI_RT_Ty3"/>
    <property type="match status" value="1"/>
</dbReference>
<dbReference type="Gene3D" id="3.30.70.270">
    <property type="match status" value="1"/>
</dbReference>
<keyword evidence="2" id="KW-0548">Nucleotidyltransferase</keyword>
<dbReference type="EMBL" id="DF237696">
    <property type="protein sequence ID" value="GAQ91227.1"/>
    <property type="molecule type" value="Genomic_DNA"/>
</dbReference>
<dbReference type="GO" id="GO:0004519">
    <property type="term" value="F:endonuclease activity"/>
    <property type="evidence" value="ECO:0007669"/>
    <property type="project" value="UniProtKB-KW"/>
</dbReference>
<dbReference type="InterPro" id="IPR050951">
    <property type="entry name" value="Retrovirus_Pol_polyprotein"/>
</dbReference>
<dbReference type="Pfam" id="PF00078">
    <property type="entry name" value="RVT_1"/>
    <property type="match status" value="1"/>
</dbReference>
<dbReference type="Proteomes" id="UP000054558">
    <property type="component" value="Unassembled WGS sequence"/>
</dbReference>
<dbReference type="AlphaFoldDB" id="A0A1Y1IRG3"/>
<dbReference type="GO" id="GO:0003676">
    <property type="term" value="F:nucleic acid binding"/>
    <property type="evidence" value="ECO:0007669"/>
    <property type="project" value="InterPro"/>
</dbReference>
<gene>
    <name evidence="8" type="ORF">KFL_007470065</name>
</gene>
<dbReference type="InterPro" id="IPR043502">
    <property type="entry name" value="DNA/RNA_pol_sf"/>
</dbReference>
<dbReference type="GO" id="GO:0015074">
    <property type="term" value="P:DNA integration"/>
    <property type="evidence" value="ECO:0007669"/>
    <property type="project" value="InterPro"/>
</dbReference>
<keyword evidence="9" id="KW-1185">Reference proteome</keyword>
<dbReference type="FunFam" id="3.10.20.370:FF:000001">
    <property type="entry name" value="Retrovirus-related Pol polyprotein from transposon 17.6-like protein"/>
    <property type="match status" value="1"/>
</dbReference>
<dbReference type="InterPro" id="IPR043128">
    <property type="entry name" value="Rev_trsase/Diguanyl_cyclase"/>
</dbReference>
<dbReference type="InterPro" id="IPR001584">
    <property type="entry name" value="Integrase_cat-core"/>
</dbReference>
<accession>A0A1Y1IRG3</accession>
<dbReference type="STRING" id="105231.A0A1Y1IRG3"/>
<proteinExistence type="predicted"/>
<dbReference type="SUPFAM" id="SSF56672">
    <property type="entry name" value="DNA/RNA polymerases"/>
    <property type="match status" value="1"/>
</dbReference>
<keyword evidence="4" id="KW-0255">Endonuclease</keyword>
<keyword evidence="5" id="KW-0378">Hydrolase</keyword>
<evidence type="ECO:0000256" key="4">
    <source>
        <dbReference type="ARBA" id="ARBA00022759"/>
    </source>
</evidence>
<dbReference type="PROSITE" id="PS50994">
    <property type="entry name" value="INTEGRASE"/>
    <property type="match status" value="1"/>
</dbReference>
<name>A0A1Y1IRG3_KLENI</name>
<dbReference type="CDD" id="cd01647">
    <property type="entry name" value="RT_LTR"/>
    <property type="match status" value="1"/>
</dbReference>
<feature type="domain" description="Integrase catalytic" evidence="7">
    <location>
        <begin position="508"/>
        <end position="590"/>
    </location>
</feature>
<keyword evidence="1" id="KW-0808">Transferase</keyword>
<dbReference type="PANTHER" id="PTHR37984">
    <property type="entry name" value="PROTEIN CBG26694"/>
    <property type="match status" value="1"/>
</dbReference>
<dbReference type="Gene3D" id="3.30.420.10">
    <property type="entry name" value="Ribonuclease H-like superfamily/Ribonuclease H"/>
    <property type="match status" value="1"/>
</dbReference>
<dbReference type="PANTHER" id="PTHR37984:SF5">
    <property type="entry name" value="PROTEIN NYNRIN-LIKE"/>
    <property type="match status" value="1"/>
</dbReference>
<evidence type="ECO:0000256" key="5">
    <source>
        <dbReference type="ARBA" id="ARBA00022801"/>
    </source>
</evidence>
<reference evidence="8 9" key="1">
    <citation type="journal article" date="2014" name="Nat. Commun.">
        <title>Klebsormidium flaccidum genome reveals primary factors for plant terrestrial adaptation.</title>
        <authorList>
            <person name="Hori K."/>
            <person name="Maruyama F."/>
            <person name="Fujisawa T."/>
            <person name="Togashi T."/>
            <person name="Yamamoto N."/>
            <person name="Seo M."/>
            <person name="Sato S."/>
            <person name="Yamada T."/>
            <person name="Mori H."/>
            <person name="Tajima N."/>
            <person name="Moriyama T."/>
            <person name="Ikeuchi M."/>
            <person name="Watanabe M."/>
            <person name="Wada H."/>
            <person name="Kobayashi K."/>
            <person name="Saito M."/>
            <person name="Masuda T."/>
            <person name="Sasaki-Sekimoto Y."/>
            <person name="Mashiguchi K."/>
            <person name="Awai K."/>
            <person name="Shimojima M."/>
            <person name="Masuda S."/>
            <person name="Iwai M."/>
            <person name="Nobusawa T."/>
            <person name="Narise T."/>
            <person name="Kondo S."/>
            <person name="Saito H."/>
            <person name="Sato R."/>
            <person name="Murakawa M."/>
            <person name="Ihara Y."/>
            <person name="Oshima-Yamada Y."/>
            <person name="Ohtaka K."/>
            <person name="Satoh M."/>
            <person name="Sonobe K."/>
            <person name="Ishii M."/>
            <person name="Ohtani R."/>
            <person name="Kanamori-Sato M."/>
            <person name="Honoki R."/>
            <person name="Miyazaki D."/>
            <person name="Mochizuki H."/>
            <person name="Umetsu J."/>
            <person name="Higashi K."/>
            <person name="Shibata D."/>
            <person name="Kamiya Y."/>
            <person name="Sato N."/>
            <person name="Nakamura Y."/>
            <person name="Tabata S."/>
            <person name="Ida S."/>
            <person name="Kurokawa K."/>
            <person name="Ohta H."/>
        </authorList>
    </citation>
    <scope>NUCLEOTIDE SEQUENCE [LARGE SCALE GENOMIC DNA]</scope>
    <source>
        <strain evidence="8 9">NIES-2285</strain>
    </source>
</reference>
<dbReference type="GO" id="GO:0003964">
    <property type="term" value="F:RNA-directed DNA polymerase activity"/>
    <property type="evidence" value="ECO:0007669"/>
    <property type="project" value="UniProtKB-KW"/>
</dbReference>
<evidence type="ECO:0000256" key="6">
    <source>
        <dbReference type="ARBA" id="ARBA00022918"/>
    </source>
</evidence>
<dbReference type="InterPro" id="IPR036397">
    <property type="entry name" value="RNaseH_sf"/>
</dbReference>
<organism evidence="8 9">
    <name type="scientific">Klebsormidium nitens</name>
    <name type="common">Green alga</name>
    <name type="synonym">Ulothrix nitens</name>
    <dbReference type="NCBI Taxonomy" id="105231"/>
    <lineage>
        <taxon>Eukaryota</taxon>
        <taxon>Viridiplantae</taxon>
        <taxon>Streptophyta</taxon>
        <taxon>Klebsormidiophyceae</taxon>
        <taxon>Klebsormidiales</taxon>
        <taxon>Klebsormidiaceae</taxon>
        <taxon>Klebsormidium</taxon>
    </lineage>
</organism>
<protein>
    <recommendedName>
        <fullName evidence="7">Integrase catalytic domain-containing protein</fullName>
    </recommendedName>
</protein>
<dbReference type="InterPro" id="IPR000477">
    <property type="entry name" value="RT_dom"/>
</dbReference>
<keyword evidence="6" id="KW-0695">RNA-directed DNA polymerase</keyword>
<evidence type="ECO:0000256" key="1">
    <source>
        <dbReference type="ARBA" id="ARBA00022679"/>
    </source>
</evidence>
<dbReference type="OMA" id="TDTHISE"/>
<keyword evidence="3" id="KW-0540">Nuclease</keyword>
<dbReference type="Gene3D" id="1.10.340.70">
    <property type="match status" value="1"/>
</dbReference>
<dbReference type="Pfam" id="PF17921">
    <property type="entry name" value="Integrase_H2C2"/>
    <property type="match status" value="1"/>
</dbReference>
<dbReference type="Pfam" id="PF17917">
    <property type="entry name" value="RT_RNaseH"/>
    <property type="match status" value="1"/>
</dbReference>
<dbReference type="InterPro" id="IPR041373">
    <property type="entry name" value="RT_RNaseH"/>
</dbReference>
<dbReference type="InterPro" id="IPR041588">
    <property type="entry name" value="Integrase_H2C2"/>
</dbReference>
<dbReference type="OrthoDB" id="415724at2759"/>
<sequence>MPVADELFDDLGGRDCFSTLDLRMGYHQIRIREGDQWKLAFWGHDDIYMPLRTPFGPKNAPALFQRLMDRVLRQLREVARAFIDDTIVHSCGFEAHLDAFRAVFEQLRKYNIKVHPKKIRILFQEIPFLRHLVNPGCSVIARPLNNLLKKDLEFPRSCPTECKAAIDQLKAGLCAAPLLVRPDPGREFELHTDWSAAGCGAILQQRYEAGNERVVAYASRSNNRAESNYSSYAGECLPAVWGLRYFRVYLYGVHFKLYTDHRPLEWLMTSQNLTGMHARWALMLQEFDFEVKYRKGLVNMNADGLSRSPLPETEDLTGARVHDDPPAEPMWAASALLAWQAWAVGPALGNDQQFPWAWEIGGEEYPDDPTELGGERAKSLTDIWEDVHRLQVMRGEQPDPAWSEKEQERVRRRSLSYRFEDGELLRRLGNGEEKVVPPPAEREGVVQAVHEETGHWGEKRTVHLLKRAGMYESARRGVAGCHHCDRTKAAFAKEMSVMQSLPIMGLGVAEAFLGVLTRFGACAEVLTDNGKEFEGEFDQLCQQVLLDHRTTSRYHPKSNGLTERLVRTIKAGITKFGSEADRRTWDEWLP</sequence>
<dbReference type="SUPFAM" id="SSF53098">
    <property type="entry name" value="Ribonuclease H-like"/>
    <property type="match status" value="1"/>
</dbReference>
<dbReference type="InterPro" id="IPR012337">
    <property type="entry name" value="RNaseH-like_sf"/>
</dbReference>
<evidence type="ECO:0000259" key="7">
    <source>
        <dbReference type="PROSITE" id="PS50994"/>
    </source>
</evidence>
<evidence type="ECO:0000313" key="8">
    <source>
        <dbReference type="EMBL" id="GAQ91227.1"/>
    </source>
</evidence>
<evidence type="ECO:0000256" key="2">
    <source>
        <dbReference type="ARBA" id="ARBA00022695"/>
    </source>
</evidence>
<evidence type="ECO:0000313" key="9">
    <source>
        <dbReference type="Proteomes" id="UP000054558"/>
    </source>
</evidence>
<evidence type="ECO:0000256" key="3">
    <source>
        <dbReference type="ARBA" id="ARBA00022722"/>
    </source>
</evidence>
<dbReference type="Gene3D" id="3.10.10.10">
    <property type="entry name" value="HIV Type 1 Reverse Transcriptase, subunit A, domain 1"/>
    <property type="match status" value="1"/>
</dbReference>
<dbReference type="GO" id="GO:0016787">
    <property type="term" value="F:hydrolase activity"/>
    <property type="evidence" value="ECO:0007669"/>
    <property type="project" value="UniProtKB-KW"/>
</dbReference>